<dbReference type="CDD" id="cd12148">
    <property type="entry name" value="fungal_TF_MHR"/>
    <property type="match status" value="1"/>
</dbReference>
<dbReference type="GO" id="GO:0006351">
    <property type="term" value="P:DNA-templated transcription"/>
    <property type="evidence" value="ECO:0007669"/>
    <property type="project" value="InterPro"/>
</dbReference>
<feature type="compositionally biased region" description="Polar residues" evidence="7">
    <location>
        <begin position="50"/>
        <end position="70"/>
    </location>
</feature>
<evidence type="ECO:0000256" key="6">
    <source>
        <dbReference type="ARBA" id="ARBA00023242"/>
    </source>
</evidence>
<dbReference type="GO" id="GO:0008270">
    <property type="term" value="F:zinc ion binding"/>
    <property type="evidence" value="ECO:0007669"/>
    <property type="project" value="InterPro"/>
</dbReference>
<gene>
    <name evidence="9" type="ORF">H2204_013044</name>
</gene>
<dbReference type="AlphaFoldDB" id="A0AA38XR63"/>
<keyword evidence="4" id="KW-0238">DNA-binding</keyword>
<keyword evidence="2" id="KW-0862">Zinc</keyword>
<keyword evidence="6" id="KW-0539">Nucleus</keyword>
<feature type="domain" description="Xylanolytic transcriptional activator regulatory" evidence="8">
    <location>
        <begin position="146"/>
        <end position="318"/>
    </location>
</feature>
<dbReference type="InterPro" id="IPR051615">
    <property type="entry name" value="Transcr_Regulatory_Elem"/>
</dbReference>
<keyword evidence="1" id="KW-0479">Metal-binding</keyword>
<evidence type="ECO:0000313" key="9">
    <source>
        <dbReference type="EMBL" id="KAJ9618370.1"/>
    </source>
</evidence>
<name>A0AA38XR63_9EURO</name>
<keyword evidence="10" id="KW-1185">Reference proteome</keyword>
<keyword evidence="3" id="KW-0805">Transcription regulation</keyword>
<evidence type="ECO:0000256" key="2">
    <source>
        <dbReference type="ARBA" id="ARBA00022833"/>
    </source>
</evidence>
<dbReference type="Proteomes" id="UP001172681">
    <property type="component" value="Unassembled WGS sequence"/>
</dbReference>
<evidence type="ECO:0000256" key="5">
    <source>
        <dbReference type="ARBA" id="ARBA00023163"/>
    </source>
</evidence>
<feature type="region of interest" description="Disordered" evidence="7">
    <location>
        <begin position="20"/>
        <end position="127"/>
    </location>
</feature>
<evidence type="ECO:0000256" key="1">
    <source>
        <dbReference type="ARBA" id="ARBA00022723"/>
    </source>
</evidence>
<protein>
    <recommendedName>
        <fullName evidence="8">Xylanolytic transcriptional activator regulatory domain-containing protein</fullName>
    </recommendedName>
</protein>
<dbReference type="PANTHER" id="PTHR31313:SF81">
    <property type="entry name" value="TY1 ENHANCER ACTIVATOR"/>
    <property type="match status" value="1"/>
</dbReference>
<reference evidence="9" key="1">
    <citation type="submission" date="2022-10" db="EMBL/GenBank/DDBJ databases">
        <title>Culturing micro-colonial fungi from biological soil crusts in the Mojave desert and describing Neophaeococcomyces mojavensis, and introducing the new genera and species Taxawa tesnikishii.</title>
        <authorList>
            <person name="Kurbessoian T."/>
            <person name="Stajich J.E."/>
        </authorList>
    </citation>
    <scope>NUCLEOTIDE SEQUENCE</scope>
    <source>
        <strain evidence="9">TK_35</strain>
    </source>
</reference>
<evidence type="ECO:0000256" key="3">
    <source>
        <dbReference type="ARBA" id="ARBA00023015"/>
    </source>
</evidence>
<evidence type="ECO:0000313" key="10">
    <source>
        <dbReference type="Proteomes" id="UP001172681"/>
    </source>
</evidence>
<accession>A0AA38XR63</accession>
<sequence length="731" mass="81562">MNSMRSRLAVVESMLQDQMNKNRTTATETVDAIDINTSDGGLHGDLLQRQPGSQTPGRRESYSTNDNQTRNPPPPSVEERFSPSKAATEHGALLPNTARIHSRRADSFNASDRGSRSTIDSSDSETDGVAEDLLDLVPANMKEHLLHLFWTRYSSTFPFIDKELFLNAKNQQNSSYYSKALEMCMLMTGLRFSSTAVLDLQHPMLTSKFRARRLHRATKRVLGKELERRTELPIIQSLILMAEAESNHGCHNTGCMYLGMAFRLALRIGLDRDSTYVGLHAKEAAVRHWTLYTCLMFERFWPLVFMRSSRVIDFDVQLLDCAVKSVEMSHHRLQAPAALVQQYTSLSLSDLSVTTRALQGLGIHGGSSGHPNDYFAAIAVGAELQALHNRLPEKTKWSPANAQTAKSFYFLFHQHYYVALILLHWPFAHFRPFSLRDGYPADEPAFQPQTDPPDQMRQVSRMICFTHAMTLTNMCKQHHARHNAREMVFVAVGHAEVAATALLMCLTHTQDPKKRDTAKAHLLDVIDVFKALAQTYDLARQLLGSLERSLSRWHQESALAGGSSFPGMAPSQCQIHPVSSRSYSNTALGQQLVLDDYHATSCHPPALDLAPSRPSSEANNPLPDLEWTKQSTGRSPRDDAVDDANMLDTCLRPGQPTSLTNGPPRVVGSDPEEPPQSVAGNEMWAADPISLCLTPSSRVGSLKDWPLYLSPNYSLYGETTIPLDSETFFNF</sequence>
<dbReference type="GO" id="GO:0003677">
    <property type="term" value="F:DNA binding"/>
    <property type="evidence" value="ECO:0007669"/>
    <property type="project" value="UniProtKB-KW"/>
</dbReference>
<dbReference type="Pfam" id="PF04082">
    <property type="entry name" value="Fungal_trans"/>
    <property type="match status" value="1"/>
</dbReference>
<dbReference type="InterPro" id="IPR007219">
    <property type="entry name" value="XnlR_reg_dom"/>
</dbReference>
<feature type="region of interest" description="Disordered" evidence="7">
    <location>
        <begin position="605"/>
        <end position="677"/>
    </location>
</feature>
<evidence type="ECO:0000259" key="8">
    <source>
        <dbReference type="Pfam" id="PF04082"/>
    </source>
</evidence>
<comment type="caution">
    <text evidence="9">The sequence shown here is derived from an EMBL/GenBank/DDBJ whole genome shotgun (WGS) entry which is preliminary data.</text>
</comment>
<evidence type="ECO:0000256" key="4">
    <source>
        <dbReference type="ARBA" id="ARBA00023125"/>
    </source>
</evidence>
<feature type="compositionally biased region" description="Polar residues" evidence="7">
    <location>
        <begin position="108"/>
        <end position="121"/>
    </location>
</feature>
<proteinExistence type="predicted"/>
<organism evidence="9 10">
    <name type="scientific">Knufia peltigerae</name>
    <dbReference type="NCBI Taxonomy" id="1002370"/>
    <lineage>
        <taxon>Eukaryota</taxon>
        <taxon>Fungi</taxon>
        <taxon>Dikarya</taxon>
        <taxon>Ascomycota</taxon>
        <taxon>Pezizomycotina</taxon>
        <taxon>Eurotiomycetes</taxon>
        <taxon>Chaetothyriomycetidae</taxon>
        <taxon>Chaetothyriales</taxon>
        <taxon>Trichomeriaceae</taxon>
        <taxon>Knufia</taxon>
    </lineage>
</organism>
<dbReference type="EMBL" id="JAPDRN010000142">
    <property type="protein sequence ID" value="KAJ9618370.1"/>
    <property type="molecule type" value="Genomic_DNA"/>
</dbReference>
<dbReference type="PANTHER" id="PTHR31313">
    <property type="entry name" value="TY1 ENHANCER ACTIVATOR"/>
    <property type="match status" value="1"/>
</dbReference>
<keyword evidence="5" id="KW-0804">Transcription</keyword>
<evidence type="ECO:0000256" key="7">
    <source>
        <dbReference type="SAM" id="MobiDB-lite"/>
    </source>
</evidence>